<accession>A0ACC1R2L0</accession>
<dbReference type="Proteomes" id="UP001148737">
    <property type="component" value="Unassembled WGS sequence"/>
</dbReference>
<comment type="caution">
    <text evidence="1">The sequence shown here is derived from an EMBL/GenBank/DDBJ whole genome shotgun (WGS) entry which is preliminary data.</text>
</comment>
<keyword evidence="2" id="KW-1185">Reference proteome</keyword>
<organism evidence="1 2">
    <name type="scientific">Lecanicillium saksenae</name>
    <dbReference type="NCBI Taxonomy" id="468837"/>
    <lineage>
        <taxon>Eukaryota</taxon>
        <taxon>Fungi</taxon>
        <taxon>Dikarya</taxon>
        <taxon>Ascomycota</taxon>
        <taxon>Pezizomycotina</taxon>
        <taxon>Sordariomycetes</taxon>
        <taxon>Hypocreomycetidae</taxon>
        <taxon>Hypocreales</taxon>
        <taxon>Cordycipitaceae</taxon>
        <taxon>Lecanicillium</taxon>
    </lineage>
</organism>
<dbReference type="EMBL" id="JANAKD010000261">
    <property type="protein sequence ID" value="KAJ3495630.1"/>
    <property type="molecule type" value="Genomic_DNA"/>
</dbReference>
<protein>
    <submittedName>
        <fullName evidence="1">Uncharacterized protein</fullName>
    </submittedName>
</protein>
<reference evidence="1" key="1">
    <citation type="submission" date="2022-07" db="EMBL/GenBank/DDBJ databases">
        <title>Genome Sequence of Lecanicillium saksenae.</title>
        <authorList>
            <person name="Buettner E."/>
        </authorList>
    </citation>
    <scope>NUCLEOTIDE SEQUENCE</scope>
    <source>
        <strain evidence="1">VT-O1</strain>
    </source>
</reference>
<gene>
    <name evidence="1" type="ORF">NLG97_g3261</name>
</gene>
<evidence type="ECO:0000313" key="1">
    <source>
        <dbReference type="EMBL" id="KAJ3495630.1"/>
    </source>
</evidence>
<proteinExistence type="predicted"/>
<evidence type="ECO:0000313" key="2">
    <source>
        <dbReference type="Proteomes" id="UP001148737"/>
    </source>
</evidence>
<sequence length="425" mass="47055">MAHGRTGEGQCALLELSGELLLMVLEFLDKAALASLARCNRKLLAIAEPVLYNTELRRDEALLWACWTNNVQVLRKAAHFGAEITAPISVLNPNSSGSDVKTERILSLRAASMCGYLEAFRTLLELGASLDVPGRLQHEFEVSLVEEIDLIICFLSTCQDLVPVLTQFFTSSVVPSGGDHSRGMHYLQRCAEFALADDARPSLITFEALLSITGPPGPIDVRFLQSRESISPCPVAIAILEGRLDLMERLLSMGASVEGKKMPRLVLPTRCSDVPIFAAASLIQRDGLQVVRRLAALGANVNRRARISRGSGGKNYIHAEHPVCVYLATVENWDISQSPTPTEVLQFFFDHGLVLNGNKFRQEKNWETNWDNYCRFSGPLEPWIMKIMEGWGDTLSDNAEFNAVVEMVMTGNKRQDLDQVSEKAH</sequence>
<name>A0ACC1R2L0_9HYPO</name>